<name>A0A7W7ZSJ3_9BACT</name>
<accession>A0A7W7ZSJ3</accession>
<proteinExistence type="predicted"/>
<reference evidence="1 2" key="1">
    <citation type="submission" date="2020-08" db="EMBL/GenBank/DDBJ databases">
        <title>Genomic Encyclopedia of Type Strains, Phase IV (KMG-V): Genome sequencing to study the core and pangenomes of soil and plant-associated prokaryotes.</title>
        <authorList>
            <person name="Whitman W."/>
        </authorList>
    </citation>
    <scope>NUCLEOTIDE SEQUENCE [LARGE SCALE GENOMIC DNA]</scope>
    <source>
        <strain evidence="1 2">X5P3</strain>
    </source>
</reference>
<sequence length="53" mass="5690">MDNASPTLLIAEWTLTAVSSKERAAEVVGDQSFKCDSFFLSRLGLCLPPTATT</sequence>
<evidence type="ECO:0000313" key="2">
    <source>
        <dbReference type="Proteomes" id="UP000584867"/>
    </source>
</evidence>
<protein>
    <submittedName>
        <fullName evidence="1">Uncharacterized protein</fullName>
    </submittedName>
</protein>
<dbReference type="Proteomes" id="UP000584867">
    <property type="component" value="Unassembled WGS sequence"/>
</dbReference>
<dbReference type="AlphaFoldDB" id="A0A7W7ZSJ3"/>
<organism evidence="1 2">
    <name type="scientific">Granulicella mallensis</name>
    <dbReference type="NCBI Taxonomy" id="940614"/>
    <lineage>
        <taxon>Bacteria</taxon>
        <taxon>Pseudomonadati</taxon>
        <taxon>Acidobacteriota</taxon>
        <taxon>Terriglobia</taxon>
        <taxon>Terriglobales</taxon>
        <taxon>Acidobacteriaceae</taxon>
        <taxon>Granulicella</taxon>
    </lineage>
</organism>
<gene>
    <name evidence="1" type="ORF">HDF15_003371</name>
</gene>
<evidence type="ECO:0000313" key="1">
    <source>
        <dbReference type="EMBL" id="MBB5065008.1"/>
    </source>
</evidence>
<comment type="caution">
    <text evidence="1">The sequence shown here is derived from an EMBL/GenBank/DDBJ whole genome shotgun (WGS) entry which is preliminary data.</text>
</comment>
<dbReference type="EMBL" id="JACHIO010000014">
    <property type="protein sequence ID" value="MBB5065008.1"/>
    <property type="molecule type" value="Genomic_DNA"/>
</dbReference>